<evidence type="ECO:0000313" key="3">
    <source>
        <dbReference type="Proteomes" id="UP000549590"/>
    </source>
</evidence>
<protein>
    <submittedName>
        <fullName evidence="2">Diguanylate cyclase</fullName>
    </submittedName>
</protein>
<dbReference type="AlphaFoldDB" id="A0AAP6Y0L2"/>
<dbReference type="EMBL" id="JABBYB010000005">
    <property type="protein sequence ID" value="NMP02978.1"/>
    <property type="molecule type" value="Genomic_DNA"/>
</dbReference>
<organism evidence="2 3">
    <name type="scientific">Pseudoalteromonas arctica</name>
    <dbReference type="NCBI Taxonomy" id="394751"/>
    <lineage>
        <taxon>Bacteria</taxon>
        <taxon>Pseudomonadati</taxon>
        <taxon>Pseudomonadota</taxon>
        <taxon>Gammaproteobacteria</taxon>
        <taxon>Alteromonadales</taxon>
        <taxon>Pseudoalteromonadaceae</taxon>
        <taxon>Pseudoalteromonas</taxon>
    </lineage>
</organism>
<proteinExistence type="predicted"/>
<dbReference type="Gene3D" id="3.30.70.270">
    <property type="match status" value="1"/>
</dbReference>
<evidence type="ECO:0000313" key="2">
    <source>
        <dbReference type="EMBL" id="NMP02978.1"/>
    </source>
</evidence>
<dbReference type="SUPFAM" id="SSF55073">
    <property type="entry name" value="Nucleotide cyclase"/>
    <property type="match status" value="1"/>
</dbReference>
<dbReference type="Proteomes" id="UP000549590">
    <property type="component" value="Unassembled WGS sequence"/>
</dbReference>
<comment type="caution">
    <text evidence="2">The sequence shown here is derived from an EMBL/GenBank/DDBJ whole genome shotgun (WGS) entry which is preliminary data.</text>
</comment>
<name>A0AAP6Y0L2_9GAMM</name>
<gene>
    <name evidence="2" type="ORF">HHE94_09650</name>
</gene>
<sequence length="46" mass="5367">MFKNTIPKISNYLLIYDIDNFKNINDIYGRLVGNSVLSEFTNILKN</sequence>
<dbReference type="InterPro" id="IPR000160">
    <property type="entry name" value="GGDEF_dom"/>
</dbReference>
<dbReference type="Pfam" id="PF00990">
    <property type="entry name" value="GGDEF"/>
    <property type="match status" value="1"/>
</dbReference>
<evidence type="ECO:0000259" key="1">
    <source>
        <dbReference type="PROSITE" id="PS50887"/>
    </source>
</evidence>
<feature type="domain" description="GGDEF" evidence="1">
    <location>
        <begin position="9"/>
        <end position="46"/>
    </location>
</feature>
<dbReference type="PROSITE" id="PS50887">
    <property type="entry name" value="GGDEF"/>
    <property type="match status" value="1"/>
</dbReference>
<accession>A0AAP6Y0L2</accession>
<dbReference type="InterPro" id="IPR043128">
    <property type="entry name" value="Rev_trsase/Diguanyl_cyclase"/>
</dbReference>
<dbReference type="InterPro" id="IPR029787">
    <property type="entry name" value="Nucleotide_cyclase"/>
</dbReference>
<reference evidence="2 3" key="1">
    <citation type="submission" date="2020-04" db="EMBL/GenBank/DDBJ databases">
        <title>Genome sequencing and assembly of Pseudoalteromonas arctica.</title>
        <authorList>
            <person name="Cook G.M."/>
        </authorList>
    </citation>
    <scope>NUCLEOTIDE SEQUENCE [LARGE SCALE GENOMIC DNA]</scope>
    <source>
        <strain evidence="2 3">NEC-BIFX-2020_001</strain>
    </source>
</reference>